<protein>
    <submittedName>
        <fullName evidence="2">Uncharacterized protein</fullName>
    </submittedName>
</protein>
<dbReference type="Proteomes" id="UP001187192">
    <property type="component" value="Unassembled WGS sequence"/>
</dbReference>
<dbReference type="EMBL" id="BTGU01000124">
    <property type="protein sequence ID" value="GMN62169.1"/>
    <property type="molecule type" value="Genomic_DNA"/>
</dbReference>
<gene>
    <name evidence="2" type="ORF">TIFTF001_031253</name>
</gene>
<evidence type="ECO:0000256" key="1">
    <source>
        <dbReference type="SAM" id="MobiDB-lite"/>
    </source>
</evidence>
<evidence type="ECO:0000313" key="2">
    <source>
        <dbReference type="EMBL" id="GMN62169.1"/>
    </source>
</evidence>
<accession>A0AA88DV12</accession>
<evidence type="ECO:0000313" key="3">
    <source>
        <dbReference type="Proteomes" id="UP001187192"/>
    </source>
</evidence>
<keyword evidence="3" id="KW-1185">Reference proteome</keyword>
<feature type="region of interest" description="Disordered" evidence="1">
    <location>
        <begin position="23"/>
        <end position="45"/>
    </location>
</feature>
<organism evidence="2 3">
    <name type="scientific">Ficus carica</name>
    <name type="common">Common fig</name>
    <dbReference type="NCBI Taxonomy" id="3494"/>
    <lineage>
        <taxon>Eukaryota</taxon>
        <taxon>Viridiplantae</taxon>
        <taxon>Streptophyta</taxon>
        <taxon>Embryophyta</taxon>
        <taxon>Tracheophyta</taxon>
        <taxon>Spermatophyta</taxon>
        <taxon>Magnoliopsida</taxon>
        <taxon>eudicotyledons</taxon>
        <taxon>Gunneridae</taxon>
        <taxon>Pentapetalae</taxon>
        <taxon>rosids</taxon>
        <taxon>fabids</taxon>
        <taxon>Rosales</taxon>
        <taxon>Moraceae</taxon>
        <taxon>Ficeae</taxon>
        <taxon>Ficus</taxon>
    </lineage>
</organism>
<dbReference type="AlphaFoldDB" id="A0AA88DV12"/>
<comment type="caution">
    <text evidence="2">The sequence shown here is derived from an EMBL/GenBank/DDBJ whole genome shotgun (WGS) entry which is preliminary data.</text>
</comment>
<reference evidence="2" key="1">
    <citation type="submission" date="2023-07" db="EMBL/GenBank/DDBJ databases">
        <title>draft genome sequence of fig (Ficus carica).</title>
        <authorList>
            <person name="Takahashi T."/>
            <person name="Nishimura K."/>
        </authorList>
    </citation>
    <scope>NUCLEOTIDE SEQUENCE</scope>
</reference>
<sequence>MMRSTTFGTVDLHKGKDFTSHIYIDSDEDEDPVEFPRGHSGIPEG</sequence>
<proteinExistence type="predicted"/>
<name>A0AA88DV12_FICCA</name>